<protein>
    <recommendedName>
        <fullName evidence="3">Copper chaperone</fullName>
    </recommendedName>
</protein>
<name>A0A369IEF1_9BACT</name>
<accession>A0A369IEF1</accession>
<reference evidence="1 2" key="1">
    <citation type="submission" date="2018-07" db="EMBL/GenBank/DDBJ databases">
        <title>Genome analysis of Runella aurantiaca.</title>
        <authorList>
            <person name="Yang X."/>
        </authorList>
    </citation>
    <scope>NUCLEOTIDE SEQUENCE [LARGE SCALE GENOMIC DNA]</scope>
    <source>
        <strain evidence="1 2">YX9</strain>
    </source>
</reference>
<dbReference type="RefSeq" id="WP_114459577.1">
    <property type="nucleotide sequence ID" value="NZ_QPIW01000001.1"/>
</dbReference>
<sequence length="75" mass="8540">MQQLLQILVFKTTVKTPQDRATLAPFMATLEQINRWTVDCEDCDCVLRVEADGVSPRKIIELAQQAGFECVELRD</sequence>
<dbReference type="EMBL" id="QPIW01000001">
    <property type="protein sequence ID" value="RDB08048.1"/>
    <property type="molecule type" value="Genomic_DNA"/>
</dbReference>
<evidence type="ECO:0000313" key="1">
    <source>
        <dbReference type="EMBL" id="RDB08048.1"/>
    </source>
</evidence>
<gene>
    <name evidence="1" type="ORF">DVG78_03100</name>
</gene>
<dbReference type="OrthoDB" id="1036397at2"/>
<comment type="caution">
    <text evidence="1">The sequence shown here is derived from an EMBL/GenBank/DDBJ whole genome shotgun (WGS) entry which is preliminary data.</text>
</comment>
<dbReference type="AlphaFoldDB" id="A0A369IEF1"/>
<dbReference type="Proteomes" id="UP000253141">
    <property type="component" value="Unassembled WGS sequence"/>
</dbReference>
<evidence type="ECO:0008006" key="3">
    <source>
        <dbReference type="Google" id="ProtNLM"/>
    </source>
</evidence>
<evidence type="ECO:0000313" key="2">
    <source>
        <dbReference type="Proteomes" id="UP000253141"/>
    </source>
</evidence>
<proteinExistence type="predicted"/>
<organism evidence="1 2">
    <name type="scientific">Runella aurantiaca</name>
    <dbReference type="NCBI Taxonomy" id="2282308"/>
    <lineage>
        <taxon>Bacteria</taxon>
        <taxon>Pseudomonadati</taxon>
        <taxon>Bacteroidota</taxon>
        <taxon>Cytophagia</taxon>
        <taxon>Cytophagales</taxon>
        <taxon>Spirosomataceae</taxon>
        <taxon>Runella</taxon>
    </lineage>
</organism>
<keyword evidence="2" id="KW-1185">Reference proteome</keyword>